<feature type="compositionally biased region" description="Acidic residues" evidence="8">
    <location>
        <begin position="658"/>
        <end position="678"/>
    </location>
</feature>
<dbReference type="Gene3D" id="1.10.1580.10">
    <property type="match status" value="1"/>
</dbReference>
<feature type="compositionally biased region" description="Polar residues" evidence="8">
    <location>
        <begin position="767"/>
        <end position="776"/>
    </location>
</feature>
<comment type="subcellular location">
    <subcellularLocation>
        <location evidence="1 7">Nucleus</location>
        <location evidence="1 7">Nucleolus</location>
    </subcellularLocation>
</comment>
<feature type="region of interest" description="Disordered" evidence="8">
    <location>
        <begin position="595"/>
        <end position="776"/>
    </location>
</feature>
<evidence type="ECO:0000256" key="1">
    <source>
        <dbReference type="ARBA" id="ARBA00004604"/>
    </source>
</evidence>
<dbReference type="GO" id="GO:0005730">
    <property type="term" value="C:nucleolus"/>
    <property type="evidence" value="ECO:0007669"/>
    <property type="project" value="UniProtKB-SubCell"/>
</dbReference>
<reference evidence="10 11" key="1">
    <citation type="submission" date="2022-05" db="EMBL/GenBank/DDBJ databases">
        <authorList>
            <consortium name="Genoscope - CEA"/>
            <person name="William W."/>
        </authorList>
    </citation>
    <scope>NUCLEOTIDE SEQUENCE [LARGE SCALE GENOMIC DNA]</scope>
</reference>
<evidence type="ECO:0000313" key="11">
    <source>
        <dbReference type="Proteomes" id="UP001159428"/>
    </source>
</evidence>
<dbReference type="FunFam" id="3.40.50.300:FF:000559">
    <property type="entry name" value="Nuclear/nucleolar GTPase 2"/>
    <property type="match status" value="1"/>
</dbReference>
<evidence type="ECO:0000256" key="8">
    <source>
        <dbReference type="SAM" id="MobiDB-lite"/>
    </source>
</evidence>
<dbReference type="CDD" id="cd01858">
    <property type="entry name" value="NGP_1"/>
    <property type="match status" value="1"/>
</dbReference>
<feature type="region of interest" description="Disordered" evidence="8">
    <location>
        <begin position="461"/>
        <end position="580"/>
    </location>
</feature>
<evidence type="ECO:0000256" key="2">
    <source>
        <dbReference type="ARBA" id="ARBA00022741"/>
    </source>
</evidence>
<evidence type="ECO:0000256" key="7">
    <source>
        <dbReference type="RuleBase" id="RU364023"/>
    </source>
</evidence>
<evidence type="ECO:0000256" key="3">
    <source>
        <dbReference type="ARBA" id="ARBA00023134"/>
    </source>
</evidence>
<feature type="compositionally biased region" description="Basic and acidic residues" evidence="8">
    <location>
        <begin position="812"/>
        <end position="840"/>
    </location>
</feature>
<evidence type="ECO:0000256" key="5">
    <source>
        <dbReference type="ARBA" id="ARBA00054763"/>
    </source>
</evidence>
<dbReference type="InterPro" id="IPR050755">
    <property type="entry name" value="TRAFAC_YlqF/YawG_RiboMat"/>
</dbReference>
<feature type="region of interest" description="Disordered" evidence="8">
    <location>
        <begin position="790"/>
        <end position="905"/>
    </location>
</feature>
<feature type="compositionally biased region" description="Basic and acidic residues" evidence="8">
    <location>
        <begin position="492"/>
        <end position="525"/>
    </location>
</feature>
<organism evidence="10 11">
    <name type="scientific">Pocillopora meandrina</name>
    <dbReference type="NCBI Taxonomy" id="46732"/>
    <lineage>
        <taxon>Eukaryota</taxon>
        <taxon>Metazoa</taxon>
        <taxon>Cnidaria</taxon>
        <taxon>Anthozoa</taxon>
        <taxon>Hexacorallia</taxon>
        <taxon>Scleractinia</taxon>
        <taxon>Astrocoeniina</taxon>
        <taxon>Pocilloporidae</taxon>
        <taxon>Pocillopora</taxon>
    </lineage>
</organism>
<dbReference type="Gene3D" id="3.40.50.300">
    <property type="entry name" value="P-loop containing nucleotide triphosphate hydrolases"/>
    <property type="match status" value="1"/>
</dbReference>
<feature type="compositionally biased region" description="Basic and acidic residues" evidence="8">
    <location>
        <begin position="696"/>
        <end position="708"/>
    </location>
</feature>
<feature type="compositionally biased region" description="Basic and acidic residues" evidence="8">
    <location>
        <begin position="736"/>
        <end position="766"/>
    </location>
</feature>
<dbReference type="Proteomes" id="UP001159428">
    <property type="component" value="Unassembled WGS sequence"/>
</dbReference>
<dbReference type="InterPro" id="IPR030378">
    <property type="entry name" value="G_CP_dom"/>
</dbReference>
<dbReference type="AlphaFoldDB" id="A0AAU9VTE6"/>
<accession>A0AAU9VTE6</accession>
<dbReference type="GO" id="GO:0005525">
    <property type="term" value="F:GTP binding"/>
    <property type="evidence" value="ECO:0007669"/>
    <property type="project" value="UniProtKB-KW"/>
</dbReference>
<dbReference type="Pfam" id="PF08153">
    <property type="entry name" value="NGP1NT"/>
    <property type="match status" value="1"/>
</dbReference>
<comment type="function">
    <text evidence="5">GTPase that associates with pre-60S ribosomal subunits in the nucleolus and is required for their nuclear export and maturation. May promote cell proliferation possibly by increasing p53/TP53 protein levels, and consequently those of its downstream product CDKN1A/p21, and decreasing RPL23A protein levels.</text>
</comment>
<dbReference type="SUPFAM" id="SSF52540">
    <property type="entry name" value="P-loop containing nucleoside triphosphate hydrolases"/>
    <property type="match status" value="1"/>
</dbReference>
<keyword evidence="3 7" id="KW-0342">GTP-binding</keyword>
<dbReference type="PANTHER" id="PTHR11089">
    <property type="entry name" value="GTP-BINDING PROTEIN-RELATED"/>
    <property type="match status" value="1"/>
</dbReference>
<sequence>MAKTRKKSGPEKTAKKSNSSMNPDRPKPAVGSNMRDKATVNRLKMYKSGGKAVRNKKGKIVKPAPFQSSVASGEVARVAPNRKWFGNTRVISQNALQSFQDEMGKVLNDPYKVVMRQSKLPLSLLNDKVQSARVHILDTESFGTTFGPKAQRKRPNLKAADMKGFMEAAQVSSEMYDEEKDMNLVREDDGEREEAKESLFTKGQSKRIWNELYKVIDSSDVVIQVLDARDPMGTRSTHIESFMKKEKQHKHLIFVLNKCDLVPTWVTQRWVTVLSADHPTLAFHASVTNPFGKGALINLLRQFAKLHTDKKQISVGVIGYPNVGKSSIINTLRAKKVCNVAPIAGETKVWQYVTLMRRIYLIDCPGVVYPSGDSETEIILKGVVRVENVKDAACHIPVVLERVKQEYIAKTYKVSSWNDPTDFLEQVAQRTGKLLKGGEADVNTVAKMILNDFQRGKLPYFVAPPNKEGESNSEETKNEKKTSSRFPPLEESFVKEADTEAKDKKEELAEKETRRENTKQGKEKTSQNGSLSVGEEHNSPTDPLAEAQTAVETNDSNKTQERCSSETAKIKSGENTAINDDCVQKSKNIKLHVKQDFSAINVGPEYTGDDVQPLEEGKEPDGNPEFEDESEEEEEEEEEDMREDEEGDDVRAAYGKYEEEELGSEEDDETEEEEEQEDEQGKNKKQRPLESNVNTRMDECNEDSHSDSVENDDESSDNKEESEERPGPLKESTITLDKETEKRKQRLLEKFKKLQGVEKLPSRRAQEWTTPTDQQFSVRVSPYVACVEAEGSENGTNKQLGKEQNVNNTPRARPDRLLKATRETKATRKGTKIDSRGTDRRRGKRKSDDDSEGDESPKPKAPRLKTNKQKIGVRYYETVNVKNKNRNKNAKLREEQTGKKGKKRK</sequence>
<feature type="domain" description="CP-type G" evidence="9">
    <location>
        <begin position="209"/>
        <end position="370"/>
    </location>
</feature>
<evidence type="ECO:0000256" key="6">
    <source>
        <dbReference type="ARBA" id="ARBA00065814"/>
    </source>
</evidence>
<dbReference type="InterPro" id="IPR024929">
    <property type="entry name" value="GNL2_CP_dom"/>
</dbReference>
<dbReference type="FunFam" id="1.10.1580.10:FF:000001">
    <property type="entry name" value="Nucleolar GTP-binding protein 2"/>
    <property type="match status" value="1"/>
</dbReference>
<dbReference type="Pfam" id="PF01926">
    <property type="entry name" value="MMR_HSR1"/>
    <property type="match status" value="1"/>
</dbReference>
<evidence type="ECO:0000259" key="9">
    <source>
        <dbReference type="PROSITE" id="PS51721"/>
    </source>
</evidence>
<feature type="region of interest" description="Disordered" evidence="8">
    <location>
        <begin position="1"/>
        <end position="39"/>
    </location>
</feature>
<comment type="caution">
    <text evidence="10">The sequence shown here is derived from an EMBL/GenBank/DDBJ whole genome shotgun (WGS) entry which is preliminary data.</text>
</comment>
<dbReference type="PANTHER" id="PTHR11089:SF9">
    <property type="entry name" value="NUCLEOLAR GTP-BINDING PROTEIN 2"/>
    <property type="match status" value="1"/>
</dbReference>
<evidence type="ECO:0000256" key="4">
    <source>
        <dbReference type="ARBA" id="ARBA00023242"/>
    </source>
</evidence>
<comment type="similarity">
    <text evidence="7">Belongs to the TRAFAC class YlqF/YawG GTPase family. NOG2 subfamily.</text>
</comment>
<feature type="compositionally biased region" description="Polar residues" evidence="8">
    <location>
        <begin position="793"/>
        <end position="810"/>
    </location>
</feature>
<feature type="compositionally biased region" description="Basic and acidic residues" evidence="8">
    <location>
        <begin position="467"/>
        <end position="482"/>
    </location>
</feature>
<feature type="compositionally biased region" description="Basic and acidic residues" evidence="8">
    <location>
        <begin position="716"/>
        <end position="728"/>
    </location>
</feature>
<keyword evidence="11" id="KW-1185">Reference proteome</keyword>
<dbReference type="InterPro" id="IPR006073">
    <property type="entry name" value="GTP-bd"/>
</dbReference>
<proteinExistence type="inferred from homology"/>
<keyword evidence="2 7" id="KW-0547">Nucleotide-binding</keyword>
<dbReference type="EMBL" id="CALNXJ010000004">
    <property type="protein sequence ID" value="CAH3037622.1"/>
    <property type="molecule type" value="Genomic_DNA"/>
</dbReference>
<feature type="compositionally biased region" description="Acidic residues" evidence="8">
    <location>
        <begin position="622"/>
        <end position="648"/>
    </location>
</feature>
<dbReference type="InterPro" id="IPR027417">
    <property type="entry name" value="P-loop_NTPase"/>
</dbReference>
<protein>
    <recommendedName>
        <fullName evidence="7">Nucleolar GTP-binding protein 2</fullName>
    </recommendedName>
</protein>
<keyword evidence="4 7" id="KW-0539">Nucleus</keyword>
<dbReference type="PROSITE" id="PS51721">
    <property type="entry name" value="G_CP"/>
    <property type="match status" value="1"/>
</dbReference>
<dbReference type="PRINTS" id="PR00326">
    <property type="entry name" value="GTP1OBG"/>
</dbReference>
<evidence type="ECO:0000313" key="10">
    <source>
        <dbReference type="EMBL" id="CAH3037622.1"/>
    </source>
</evidence>
<gene>
    <name evidence="10" type="ORF">PMEA_00022243</name>
</gene>
<comment type="subunit">
    <text evidence="6">Interacts with LYAR and RPL23A. Interacts with the nuclear importin-beta receptor and, at a lower extent, with importin-alpha.</text>
</comment>
<dbReference type="InterPro" id="IPR023179">
    <property type="entry name" value="GTP-bd_ortho_bundle_sf"/>
</dbReference>
<name>A0AAU9VTE6_9CNID</name>
<dbReference type="InterPro" id="IPR012971">
    <property type="entry name" value="NOG2_N_dom"/>
</dbReference>
<feature type="compositionally biased region" description="Basic and acidic residues" evidence="8">
    <location>
        <begin position="558"/>
        <end position="572"/>
    </location>
</feature>